<proteinExistence type="predicted"/>
<keyword evidence="2" id="KW-1185">Reference proteome</keyword>
<sequence length="167" mass="19189">MQPNIKKTKHLLIGTAKKLYHSEITTLELFIDNAKELCHIKMLSNALIKPILDYCRTVWGNCSVENLLRLLQVQKRCARLILDATINDSSVELFDKLGWLPIDDIVPLENSLCYTKLARVIVPNLSPHILNMLGLHMVIEPDNIKMLQNNFIKENSSLEHLKICRTF</sequence>
<name>A0A3M6TZM4_POCDA</name>
<accession>A0A3M6TZM4</accession>
<organism evidence="1 2">
    <name type="scientific">Pocillopora damicornis</name>
    <name type="common">Cauliflower coral</name>
    <name type="synonym">Millepora damicornis</name>
    <dbReference type="NCBI Taxonomy" id="46731"/>
    <lineage>
        <taxon>Eukaryota</taxon>
        <taxon>Metazoa</taxon>
        <taxon>Cnidaria</taxon>
        <taxon>Anthozoa</taxon>
        <taxon>Hexacorallia</taxon>
        <taxon>Scleractinia</taxon>
        <taxon>Astrocoeniina</taxon>
        <taxon>Pocilloporidae</taxon>
        <taxon>Pocillopora</taxon>
    </lineage>
</organism>
<evidence type="ECO:0000313" key="2">
    <source>
        <dbReference type="Proteomes" id="UP000275408"/>
    </source>
</evidence>
<dbReference type="Proteomes" id="UP000275408">
    <property type="component" value="Unassembled WGS sequence"/>
</dbReference>
<reference evidence="1 2" key="1">
    <citation type="journal article" date="2018" name="Sci. Rep.">
        <title>Comparative analysis of the Pocillopora damicornis genome highlights role of immune system in coral evolution.</title>
        <authorList>
            <person name="Cunning R."/>
            <person name="Bay R.A."/>
            <person name="Gillette P."/>
            <person name="Baker A.C."/>
            <person name="Traylor-Knowles N."/>
        </authorList>
    </citation>
    <scope>NUCLEOTIDE SEQUENCE [LARGE SCALE GENOMIC DNA]</scope>
    <source>
        <strain evidence="1">RSMAS</strain>
        <tissue evidence="1">Whole animal</tissue>
    </source>
</reference>
<comment type="caution">
    <text evidence="1">The sequence shown here is derived from an EMBL/GenBank/DDBJ whole genome shotgun (WGS) entry which is preliminary data.</text>
</comment>
<dbReference type="AlphaFoldDB" id="A0A3M6TZM4"/>
<dbReference type="STRING" id="46731.A0A3M6TZM4"/>
<dbReference type="EMBL" id="RCHS01002554">
    <property type="protein sequence ID" value="RMX46842.1"/>
    <property type="molecule type" value="Genomic_DNA"/>
</dbReference>
<protein>
    <submittedName>
        <fullName evidence="1">Uncharacterized protein</fullName>
    </submittedName>
</protein>
<evidence type="ECO:0000313" key="1">
    <source>
        <dbReference type="EMBL" id="RMX46842.1"/>
    </source>
</evidence>
<gene>
    <name evidence="1" type="ORF">pdam_00007621</name>
</gene>